<organism evidence="2 3">
    <name type="scientific">Aureobasidium mustum</name>
    <dbReference type="NCBI Taxonomy" id="2773714"/>
    <lineage>
        <taxon>Eukaryota</taxon>
        <taxon>Fungi</taxon>
        <taxon>Dikarya</taxon>
        <taxon>Ascomycota</taxon>
        <taxon>Pezizomycotina</taxon>
        <taxon>Dothideomycetes</taxon>
        <taxon>Dothideomycetidae</taxon>
        <taxon>Dothideales</taxon>
        <taxon>Saccotheciaceae</taxon>
        <taxon>Aureobasidium</taxon>
    </lineage>
</organism>
<dbReference type="AlphaFoldDB" id="A0A9N8PDY4"/>
<proteinExistence type="predicted"/>
<dbReference type="EMBL" id="CAIJEO010000004">
    <property type="protein sequence ID" value="CAD0091158.1"/>
    <property type="molecule type" value="Genomic_DNA"/>
</dbReference>
<gene>
    <name evidence="2" type="ORF">AWRI4233_LOCUS3124</name>
</gene>
<reference evidence="2" key="1">
    <citation type="submission" date="2020-06" db="EMBL/GenBank/DDBJ databases">
        <authorList>
            <person name="Onetto C."/>
        </authorList>
    </citation>
    <scope>NUCLEOTIDE SEQUENCE</scope>
</reference>
<sequence length="213" mass="23935">MAEPSHDANGPYVTIEPHDYEDLRSMKAQLDKARQEVDKRYEDLSKCRLDNMTYAKAQLDQARQAERFRYENFERIHNKLVDSISRLVAAGGSTATRGTDELGEDNDASSLGPLPRVRPRRVRAPTRAHVGSSRRVTRQTRTRETATAPVTQARDPVILLLASRAADNAELKALMRIVATGNASQQQFRIFQRHIDELVAQVNANQAQSVTRA</sequence>
<dbReference type="Proteomes" id="UP000714618">
    <property type="component" value="Unassembled WGS sequence"/>
</dbReference>
<accession>A0A9N8PDY4</accession>
<name>A0A9N8PDY4_9PEZI</name>
<evidence type="ECO:0000313" key="3">
    <source>
        <dbReference type="Proteomes" id="UP000714618"/>
    </source>
</evidence>
<keyword evidence="3" id="KW-1185">Reference proteome</keyword>
<evidence type="ECO:0000313" key="2">
    <source>
        <dbReference type="EMBL" id="CAD0091158.1"/>
    </source>
</evidence>
<feature type="region of interest" description="Disordered" evidence="1">
    <location>
        <begin position="94"/>
        <end position="149"/>
    </location>
</feature>
<dbReference type="OrthoDB" id="5338195at2759"/>
<protein>
    <submittedName>
        <fullName evidence="2">Uncharacterized protein</fullName>
    </submittedName>
</protein>
<comment type="caution">
    <text evidence="2">The sequence shown here is derived from an EMBL/GenBank/DDBJ whole genome shotgun (WGS) entry which is preliminary data.</text>
</comment>
<evidence type="ECO:0000256" key="1">
    <source>
        <dbReference type="SAM" id="MobiDB-lite"/>
    </source>
</evidence>
<feature type="compositionally biased region" description="Basic residues" evidence="1">
    <location>
        <begin position="117"/>
        <end position="126"/>
    </location>
</feature>